<gene>
    <name evidence="4" type="ORF">ACFPM7_05370</name>
</gene>
<dbReference type="Pfam" id="PF13191">
    <property type="entry name" value="AAA_16"/>
    <property type="match status" value="1"/>
</dbReference>
<organism evidence="4 5">
    <name type="scientific">Actinokineospora guangxiensis</name>
    <dbReference type="NCBI Taxonomy" id="1490288"/>
    <lineage>
        <taxon>Bacteria</taxon>
        <taxon>Bacillati</taxon>
        <taxon>Actinomycetota</taxon>
        <taxon>Actinomycetes</taxon>
        <taxon>Pseudonocardiales</taxon>
        <taxon>Pseudonocardiaceae</taxon>
        <taxon>Actinokineospora</taxon>
    </lineage>
</organism>
<evidence type="ECO:0000256" key="2">
    <source>
        <dbReference type="ARBA" id="ARBA00022840"/>
    </source>
</evidence>
<protein>
    <submittedName>
        <fullName evidence="4">ATP-binding protein</fullName>
    </submittedName>
</protein>
<proteinExistence type="predicted"/>
<dbReference type="PANTHER" id="PTHR16305">
    <property type="entry name" value="TESTICULAR SOLUBLE ADENYLYL CYCLASE"/>
    <property type="match status" value="1"/>
</dbReference>
<dbReference type="InterPro" id="IPR000792">
    <property type="entry name" value="Tscrpt_reg_LuxR_C"/>
</dbReference>
<keyword evidence="1" id="KW-0547">Nucleotide-binding</keyword>
<dbReference type="InterPro" id="IPR036388">
    <property type="entry name" value="WH-like_DNA-bd_sf"/>
</dbReference>
<keyword evidence="2 4" id="KW-0067">ATP-binding</keyword>
<evidence type="ECO:0000256" key="1">
    <source>
        <dbReference type="ARBA" id="ARBA00022741"/>
    </source>
</evidence>
<sequence>MDPTALVGRDDDLGRLRLAVRRTPALVQVEGEAGVGKSRLVRELIDTDPAPVLIGYCQQLREPFILGAVLEALRRARPGLRQCAELNPVTAALRVAVPELADLLPEPAAGTGDPMFDRHLLFRAVREVLAALGPVLLVIEDLHWADDGTLQLLRFLMADPPPELAVVVTYRREDVAGGIPLGTAYRPGAGVTSELLRVAPLDVAHVRAMAAAILRTDAVSAEFAAELHEQTAGLPFVLEEVLRSLRPGVIADGAAARRLSDGGEVPVLLRESVAERLAALSPEAARLVRAAAAFATPATVDLLGDFAQLAGDRLRAAVIETLDGSILHDDGTGVLAFRHALARQAAYTTVSAVERRELHERAVRLLGRLDPPPLVQLAEHSRLANRRADWLRYGEAAADHALAVSDAATATPLLRRLLAEPRLTAEAVDRLGVKLGEAAQLGLDARSSAAVLKRLLVDPRLSASARGEVRMQLGLLLGRQGDGVAEGRAQLELAAEELAARPELAAKCMSALAQPFTGDTPLHLVAQWMRKADAAIDGCAEPELRISLMANIVGSLAAVGDPTMDERMADLPTVGMTLGEQRQVARAHTNLADSLTMVGRFDTARDHLRFGTRAAEESGALYVLSTARSTAIRLDWFTGEWDGLAERARPLLVEYRELMAVATELSLVLGLLAMVRGESATAAEHFAETGVRTPRDAIAHIALGGSAGLIRLALRDDDVVLAVLEADAGMALLRRKDAWAWAGELAPAAVDAYLAAGRVHDAEDVARSLAEGIAGVIAPFAAAALHTCLGAIAEHAGASGVEHHLAAAHAYTDLGAPYLAAVARERADARLIADGGASAVEACARSAERYADLGATHDAARCRHLLRTLGVKTPSRQGRRGYGNTLSPREHEVARLLASGQTNNQIAEILFLSPRTVEQHAARVLRKLKLASRREIRGVDLR</sequence>
<dbReference type="CDD" id="cd06170">
    <property type="entry name" value="LuxR_C_like"/>
    <property type="match status" value="1"/>
</dbReference>
<dbReference type="InterPro" id="IPR016032">
    <property type="entry name" value="Sig_transdc_resp-reg_C-effctor"/>
</dbReference>
<dbReference type="SUPFAM" id="SSF46894">
    <property type="entry name" value="C-terminal effector domain of the bipartite response regulators"/>
    <property type="match status" value="1"/>
</dbReference>
<feature type="domain" description="HTH luxR-type" evidence="3">
    <location>
        <begin position="879"/>
        <end position="942"/>
    </location>
</feature>
<dbReference type="SMART" id="SM00421">
    <property type="entry name" value="HTH_LUXR"/>
    <property type="match status" value="1"/>
</dbReference>
<dbReference type="PRINTS" id="PR00038">
    <property type="entry name" value="HTHLUXR"/>
</dbReference>
<reference evidence="5" key="1">
    <citation type="journal article" date="2019" name="Int. J. Syst. Evol. Microbiol.">
        <title>The Global Catalogue of Microorganisms (GCM) 10K type strain sequencing project: providing services to taxonomists for standard genome sequencing and annotation.</title>
        <authorList>
            <consortium name="The Broad Institute Genomics Platform"/>
            <consortium name="The Broad Institute Genome Sequencing Center for Infectious Disease"/>
            <person name="Wu L."/>
            <person name="Ma J."/>
        </authorList>
    </citation>
    <scope>NUCLEOTIDE SEQUENCE [LARGE SCALE GENOMIC DNA]</scope>
    <source>
        <strain evidence="5">CCUG 59778</strain>
    </source>
</reference>
<dbReference type="PANTHER" id="PTHR16305:SF35">
    <property type="entry name" value="TRANSCRIPTIONAL ACTIVATOR DOMAIN"/>
    <property type="match status" value="1"/>
</dbReference>
<dbReference type="PROSITE" id="PS50043">
    <property type="entry name" value="HTH_LUXR_2"/>
    <property type="match status" value="1"/>
</dbReference>
<dbReference type="Gene3D" id="1.10.10.10">
    <property type="entry name" value="Winged helix-like DNA-binding domain superfamily/Winged helix DNA-binding domain"/>
    <property type="match status" value="1"/>
</dbReference>
<dbReference type="RefSeq" id="WP_378244437.1">
    <property type="nucleotide sequence ID" value="NZ_JBHSKF010000002.1"/>
</dbReference>
<dbReference type="SUPFAM" id="SSF52540">
    <property type="entry name" value="P-loop containing nucleoside triphosphate hydrolases"/>
    <property type="match status" value="1"/>
</dbReference>
<comment type="caution">
    <text evidence="4">The sequence shown here is derived from an EMBL/GenBank/DDBJ whole genome shotgun (WGS) entry which is preliminary data.</text>
</comment>
<name>A0ABW0EKJ8_9PSEU</name>
<dbReference type="InterPro" id="IPR027417">
    <property type="entry name" value="P-loop_NTPase"/>
</dbReference>
<accession>A0ABW0EKJ8</accession>
<keyword evidence="5" id="KW-1185">Reference proteome</keyword>
<dbReference type="InterPro" id="IPR041664">
    <property type="entry name" value="AAA_16"/>
</dbReference>
<dbReference type="GO" id="GO:0005524">
    <property type="term" value="F:ATP binding"/>
    <property type="evidence" value="ECO:0007669"/>
    <property type="project" value="UniProtKB-KW"/>
</dbReference>
<dbReference type="PROSITE" id="PS00622">
    <property type="entry name" value="HTH_LUXR_1"/>
    <property type="match status" value="1"/>
</dbReference>
<evidence type="ECO:0000313" key="5">
    <source>
        <dbReference type="Proteomes" id="UP001596157"/>
    </source>
</evidence>
<evidence type="ECO:0000313" key="4">
    <source>
        <dbReference type="EMBL" id="MFC5286474.1"/>
    </source>
</evidence>
<evidence type="ECO:0000259" key="3">
    <source>
        <dbReference type="PROSITE" id="PS50043"/>
    </source>
</evidence>
<dbReference type="Pfam" id="PF00196">
    <property type="entry name" value="GerE"/>
    <property type="match status" value="1"/>
</dbReference>
<dbReference type="EMBL" id="JBHSKF010000002">
    <property type="protein sequence ID" value="MFC5286474.1"/>
    <property type="molecule type" value="Genomic_DNA"/>
</dbReference>
<dbReference type="Proteomes" id="UP001596157">
    <property type="component" value="Unassembled WGS sequence"/>
</dbReference>